<evidence type="ECO:0000313" key="3">
    <source>
        <dbReference type="Proteomes" id="UP000321034"/>
    </source>
</evidence>
<keyword evidence="3" id="KW-1185">Reference proteome</keyword>
<protein>
    <submittedName>
        <fullName evidence="2">Uncharacterized protein</fullName>
    </submittedName>
</protein>
<evidence type="ECO:0000313" key="2">
    <source>
        <dbReference type="EMBL" id="TXK13630.1"/>
    </source>
</evidence>
<sequence>MVTVRGIVSVIGVAFTAYLAARGLLFTGAVHEPWLTYLALTLYLVVTWTVIFWGYRPGAAATGAVPRATLPLWLALLSLVAAVVVPNAILFAVPVESRSLPFATWFIGGIGALMTVVMVRRRPVTAWIGVGLMSVSAVLWLGPLAALSLGLPGSIVWVAAAQLLMYALDRAARDTEQLASLQQAASAWQASQVGRQRERRVQVQRALQAAGPVLGRTIETGGNLRPEERVDARLAEGRLRDELRGRRLLDDAVRAELEAARRRGSAVTMFDEGGLEDLDDAALAIVRAELADTLRDAASTRLIIRTSPHAQIAITVVGRSGDGESLSDEDSVDLWREIRRP</sequence>
<organism evidence="2 3">
    <name type="scientific">Microbacterium hatanonis</name>
    <dbReference type="NCBI Taxonomy" id="404366"/>
    <lineage>
        <taxon>Bacteria</taxon>
        <taxon>Bacillati</taxon>
        <taxon>Actinomycetota</taxon>
        <taxon>Actinomycetes</taxon>
        <taxon>Micrococcales</taxon>
        <taxon>Microbacteriaceae</taxon>
        <taxon>Microbacterium</taxon>
    </lineage>
</organism>
<keyword evidence="1" id="KW-1133">Transmembrane helix</keyword>
<dbReference type="EMBL" id="VRSV01000001">
    <property type="protein sequence ID" value="TXK13630.1"/>
    <property type="molecule type" value="Genomic_DNA"/>
</dbReference>
<dbReference type="OrthoDB" id="5082313at2"/>
<dbReference type="AlphaFoldDB" id="A0A5C8I600"/>
<feature type="transmembrane region" description="Helical" evidence="1">
    <location>
        <begin position="68"/>
        <end position="93"/>
    </location>
</feature>
<evidence type="ECO:0000256" key="1">
    <source>
        <dbReference type="SAM" id="Phobius"/>
    </source>
</evidence>
<feature type="transmembrane region" description="Helical" evidence="1">
    <location>
        <begin position="34"/>
        <end position="56"/>
    </location>
</feature>
<keyword evidence="1" id="KW-0812">Transmembrane</keyword>
<feature type="transmembrane region" description="Helical" evidence="1">
    <location>
        <begin position="7"/>
        <end position="28"/>
    </location>
</feature>
<proteinExistence type="predicted"/>
<keyword evidence="1" id="KW-0472">Membrane</keyword>
<gene>
    <name evidence="2" type="ORF">FVP77_09700</name>
</gene>
<feature type="transmembrane region" description="Helical" evidence="1">
    <location>
        <begin position="149"/>
        <end position="168"/>
    </location>
</feature>
<name>A0A5C8I600_9MICO</name>
<dbReference type="Proteomes" id="UP000321034">
    <property type="component" value="Unassembled WGS sequence"/>
</dbReference>
<feature type="transmembrane region" description="Helical" evidence="1">
    <location>
        <begin position="99"/>
        <end position="117"/>
    </location>
</feature>
<comment type="caution">
    <text evidence="2">The sequence shown here is derived from an EMBL/GenBank/DDBJ whole genome shotgun (WGS) entry which is preliminary data.</text>
</comment>
<reference evidence="2 3" key="1">
    <citation type="submission" date="2019-08" db="EMBL/GenBank/DDBJ databases">
        <authorList>
            <person name="Dong K."/>
        </authorList>
    </citation>
    <scope>NUCLEOTIDE SEQUENCE [LARGE SCALE GENOMIC DNA]</scope>
    <source>
        <strain evidence="2 3">JCM14558</strain>
    </source>
</reference>
<accession>A0A5C8I600</accession>